<feature type="domain" description="N-acetyltransferase" evidence="1">
    <location>
        <begin position="26"/>
        <end position="185"/>
    </location>
</feature>
<dbReference type="SUPFAM" id="SSF55729">
    <property type="entry name" value="Acyl-CoA N-acyltransferases (Nat)"/>
    <property type="match status" value="1"/>
</dbReference>
<dbReference type="OrthoDB" id="7843527at2"/>
<evidence type="ECO:0000259" key="1">
    <source>
        <dbReference type="PROSITE" id="PS51186"/>
    </source>
</evidence>
<dbReference type="Proteomes" id="UP000287447">
    <property type="component" value="Unassembled WGS sequence"/>
</dbReference>
<dbReference type="Gene3D" id="3.40.630.30">
    <property type="match status" value="1"/>
</dbReference>
<accession>A0A3S2VM61</accession>
<dbReference type="Pfam" id="PF00583">
    <property type="entry name" value="Acetyltransf_1"/>
    <property type="match status" value="1"/>
</dbReference>
<reference evidence="3" key="1">
    <citation type="submission" date="2019-01" db="EMBL/GenBank/DDBJ databases">
        <title>Gri0909 isolated from a small marine red alga.</title>
        <authorList>
            <person name="Kim J."/>
            <person name="Jeong S.E."/>
            <person name="Jeon C.O."/>
        </authorList>
    </citation>
    <scope>NUCLEOTIDE SEQUENCE [LARGE SCALE GENOMIC DNA]</scope>
    <source>
        <strain evidence="3">Gri0909</strain>
    </source>
</reference>
<evidence type="ECO:0000313" key="2">
    <source>
        <dbReference type="EMBL" id="RVU33727.1"/>
    </source>
</evidence>
<keyword evidence="2" id="KW-0808">Transferase</keyword>
<dbReference type="InterPro" id="IPR016181">
    <property type="entry name" value="Acyl_CoA_acyltransferase"/>
</dbReference>
<evidence type="ECO:0000313" key="3">
    <source>
        <dbReference type="Proteomes" id="UP000287447"/>
    </source>
</evidence>
<comment type="caution">
    <text evidence="2">The sequence shown here is derived from an EMBL/GenBank/DDBJ whole genome shotgun (WGS) entry which is preliminary data.</text>
</comment>
<dbReference type="InterPro" id="IPR000182">
    <property type="entry name" value="GNAT_dom"/>
</dbReference>
<proteinExistence type="predicted"/>
<dbReference type="CDD" id="cd04301">
    <property type="entry name" value="NAT_SF"/>
    <property type="match status" value="1"/>
</dbReference>
<dbReference type="EMBL" id="SADE01000004">
    <property type="protein sequence ID" value="RVU33727.1"/>
    <property type="molecule type" value="Genomic_DNA"/>
</dbReference>
<protein>
    <submittedName>
        <fullName evidence="2">GNAT family N-acetyltransferase</fullName>
    </submittedName>
</protein>
<gene>
    <name evidence="2" type="ORF">EOI86_21515</name>
</gene>
<dbReference type="GO" id="GO:0016747">
    <property type="term" value="F:acyltransferase activity, transferring groups other than amino-acyl groups"/>
    <property type="evidence" value="ECO:0007669"/>
    <property type="project" value="InterPro"/>
</dbReference>
<organism evidence="2 3">
    <name type="scientific">Hwanghaeella grinnelliae</name>
    <dbReference type="NCBI Taxonomy" id="2500179"/>
    <lineage>
        <taxon>Bacteria</taxon>
        <taxon>Pseudomonadati</taxon>
        <taxon>Pseudomonadota</taxon>
        <taxon>Alphaproteobacteria</taxon>
        <taxon>Rhodospirillales</taxon>
        <taxon>Rhodospirillaceae</taxon>
        <taxon>Hwanghaeella</taxon>
    </lineage>
</organism>
<dbReference type="AlphaFoldDB" id="A0A3S2VM61"/>
<dbReference type="PROSITE" id="PS51186">
    <property type="entry name" value="GNAT"/>
    <property type="match status" value="1"/>
</dbReference>
<sequence length="206" mass="23390">MALPKSDFLFPTILPDQAAFPATSPVTLRKLTQRDVQVYQEHLLRLTPHDRCNRFMGAICDDRVRAYCADLNWTATVVLGAFIDGELRGVGELATATRSPRLVAEIALSVEEPWQNLGVGTLLLRHVLNMARNRYVSRVYLMCLLDNRKMQKIARKFDANLIFEDGGVEGSLWPHWPNYMSLMEEATTDGRAFFNTIVGQKKPTRH</sequence>
<name>A0A3S2VM61_9PROT</name>
<keyword evidence="3" id="KW-1185">Reference proteome</keyword>
<dbReference type="RefSeq" id="WP_127767757.1">
    <property type="nucleotide sequence ID" value="NZ_SADE01000004.1"/>
</dbReference>